<dbReference type="EMBL" id="JBFBVU010000015">
    <property type="protein sequence ID" value="MEV8467670.1"/>
    <property type="molecule type" value="Genomic_DNA"/>
</dbReference>
<evidence type="ECO:0000313" key="2">
    <source>
        <dbReference type="Proteomes" id="UP001553161"/>
    </source>
</evidence>
<keyword evidence="2" id="KW-1185">Reference proteome</keyword>
<gene>
    <name evidence="1" type="ORF">AB0T83_12865</name>
</gene>
<evidence type="ECO:0000313" key="1">
    <source>
        <dbReference type="EMBL" id="MEV8467670.1"/>
    </source>
</evidence>
<organism evidence="1 2">
    <name type="scientific">Meridianimarinicoccus marinus</name>
    <dbReference type="NCBI Taxonomy" id="3231483"/>
    <lineage>
        <taxon>Bacteria</taxon>
        <taxon>Pseudomonadati</taxon>
        <taxon>Pseudomonadota</taxon>
        <taxon>Alphaproteobacteria</taxon>
        <taxon>Rhodobacterales</taxon>
        <taxon>Paracoccaceae</taxon>
        <taxon>Meridianimarinicoccus</taxon>
    </lineage>
</organism>
<dbReference type="RefSeq" id="WP_366193545.1">
    <property type="nucleotide sequence ID" value="NZ_JBFBVU010000015.1"/>
</dbReference>
<sequence length="125" mass="13209">MTPEILQTQLPKIAGLALACCVALPAAAESIRLEKAAQAASIHQGGVDLVAYYIDMNAHLDVVATFVDGTDDDLPARLRLGLRDGDVVTFTVPNRPDVAFRITRTGALVEVQDAAEKLSAVVPAE</sequence>
<comment type="caution">
    <text evidence="1">The sequence shown here is derived from an EMBL/GenBank/DDBJ whole genome shotgun (WGS) entry which is preliminary data.</text>
</comment>
<name>A0ABV3L9E2_9RHOB</name>
<accession>A0ABV3L9E2</accession>
<dbReference type="Proteomes" id="UP001553161">
    <property type="component" value="Unassembled WGS sequence"/>
</dbReference>
<proteinExistence type="predicted"/>
<protein>
    <submittedName>
        <fullName evidence="1">Uncharacterized protein</fullName>
    </submittedName>
</protein>
<reference evidence="1 2" key="1">
    <citation type="submission" date="2024-07" db="EMBL/GenBank/DDBJ databases">
        <authorList>
            <person name="Kang M."/>
        </authorList>
    </citation>
    <scope>NUCLEOTIDE SEQUENCE [LARGE SCALE GENOMIC DNA]</scope>
    <source>
        <strain evidence="1 2">DFM31</strain>
    </source>
</reference>